<evidence type="ECO:0000313" key="2">
    <source>
        <dbReference type="EMBL" id="ADY59189.1"/>
    </source>
</evidence>
<keyword evidence="3" id="KW-1185">Reference proteome</keyword>
<dbReference type="EMBL" id="CP002546">
    <property type="protein sequence ID" value="ADY59189.1"/>
    <property type="molecule type" value="Genomic_DNA"/>
</dbReference>
<feature type="compositionally biased region" description="Polar residues" evidence="1">
    <location>
        <begin position="43"/>
        <end position="60"/>
    </location>
</feature>
<dbReference type="KEGG" id="pbs:Plabr_1578"/>
<reference evidence="3" key="1">
    <citation type="submission" date="2011-02" db="EMBL/GenBank/DDBJ databases">
        <title>The complete genome of Planctomyces brasiliensis DSM 5305.</title>
        <authorList>
            <person name="Lucas S."/>
            <person name="Copeland A."/>
            <person name="Lapidus A."/>
            <person name="Bruce D."/>
            <person name="Goodwin L."/>
            <person name="Pitluck S."/>
            <person name="Kyrpides N."/>
            <person name="Mavromatis K."/>
            <person name="Pagani I."/>
            <person name="Ivanova N."/>
            <person name="Ovchinnikova G."/>
            <person name="Lu M."/>
            <person name="Detter J.C."/>
            <person name="Han C."/>
            <person name="Land M."/>
            <person name="Hauser L."/>
            <person name="Markowitz V."/>
            <person name="Cheng J.-F."/>
            <person name="Hugenholtz P."/>
            <person name="Woyke T."/>
            <person name="Wu D."/>
            <person name="Tindall B."/>
            <person name="Pomrenke H.G."/>
            <person name="Brambilla E."/>
            <person name="Klenk H.-P."/>
            <person name="Eisen J.A."/>
        </authorList>
    </citation>
    <scope>NUCLEOTIDE SEQUENCE [LARGE SCALE GENOMIC DNA]</scope>
    <source>
        <strain evidence="3">ATCC 49424 / DSM 5305 / JCM 21570 / NBRC 103401 / IFAM 1448</strain>
    </source>
</reference>
<evidence type="ECO:0000313" key="3">
    <source>
        <dbReference type="Proteomes" id="UP000006860"/>
    </source>
</evidence>
<dbReference type="Proteomes" id="UP000006860">
    <property type="component" value="Chromosome"/>
</dbReference>
<dbReference type="AlphaFoldDB" id="F0SSB8"/>
<sequence length="209" mass="23286">MSMRKRTVSLIAGGAATLLLGLGYGLYAWRAEPRTRELATTPPAASSQSNDRTDSATATGDSPADNADIPQTPTRPSDLTPEQIRQVVAGHWTSEYYGTRYLTVRNDGTATILFQANTMARMVVGARLRIEYTWEYDPSKERVIFTMVDGGPESGIAYVRKLWGNQQKQDVLFVCTGELHLRDLDGKTEHHWVALNEIPNKVQDRFAKL</sequence>
<protein>
    <submittedName>
        <fullName evidence="2">Uncharacterized protein</fullName>
    </submittedName>
</protein>
<organism evidence="2 3">
    <name type="scientific">Rubinisphaera brasiliensis (strain ATCC 49424 / DSM 5305 / JCM 21570 / IAM 15109 / NBRC 103401 / IFAM 1448)</name>
    <name type="common">Planctomyces brasiliensis</name>
    <dbReference type="NCBI Taxonomy" id="756272"/>
    <lineage>
        <taxon>Bacteria</taxon>
        <taxon>Pseudomonadati</taxon>
        <taxon>Planctomycetota</taxon>
        <taxon>Planctomycetia</taxon>
        <taxon>Planctomycetales</taxon>
        <taxon>Planctomycetaceae</taxon>
        <taxon>Rubinisphaera</taxon>
    </lineage>
</organism>
<gene>
    <name evidence="2" type="ordered locus">Plabr_1578</name>
</gene>
<evidence type="ECO:0000256" key="1">
    <source>
        <dbReference type="SAM" id="MobiDB-lite"/>
    </source>
</evidence>
<dbReference type="eggNOG" id="ENOG502ZIVR">
    <property type="taxonomic scope" value="Bacteria"/>
</dbReference>
<dbReference type="HOGENOM" id="CLU_1314621_0_0_0"/>
<proteinExistence type="predicted"/>
<feature type="region of interest" description="Disordered" evidence="1">
    <location>
        <begin position="38"/>
        <end position="81"/>
    </location>
</feature>
<name>F0SSB8_RUBBR</name>
<dbReference type="STRING" id="756272.Plabr_1578"/>
<accession>F0SSB8</accession>